<organism evidence="8">
    <name type="scientific">marine sediment metagenome</name>
    <dbReference type="NCBI Taxonomy" id="412755"/>
    <lineage>
        <taxon>unclassified sequences</taxon>
        <taxon>metagenomes</taxon>
        <taxon>ecological metagenomes</taxon>
    </lineage>
</organism>
<dbReference type="Pfam" id="PF03600">
    <property type="entry name" value="CitMHS"/>
    <property type="match status" value="1"/>
</dbReference>
<accession>X1GSB2</accession>
<proteinExistence type="predicted"/>
<sequence>SIPNILIVTAAEITFVEYFLNVGLFSIAMAGITLLFFIFMYRKDFSAPRRRLVDTLDEFNVWNFVQSKRLLYASMASIGILMIGFVLIGPVIDPSKVPPDIFAFTVAMILTIFSAIMGIKPKEIIKNFDLELILYLLGVFVLAGALETVGIIDIIGNLLKGISSNNPTFQILLLIWISAFLSSLIDNIPITKVLIPVVNIMSTDPRYFFALSVGANWGDNLTPLGDNILVLNIAEQHNRPIKMKTFWKLGFTTTLLQLYLGTAYFTFFDVKTYFIGLIMILVILLTVGILFIISKFG</sequence>
<evidence type="ECO:0000256" key="3">
    <source>
        <dbReference type="ARBA" id="ARBA00022692"/>
    </source>
</evidence>
<feature type="transmembrane region" description="Helical" evidence="6">
    <location>
        <begin position="101"/>
        <end position="120"/>
    </location>
</feature>
<protein>
    <recommendedName>
        <fullName evidence="7">Citrate transporter-like domain-containing protein</fullName>
    </recommendedName>
</protein>
<evidence type="ECO:0000256" key="6">
    <source>
        <dbReference type="SAM" id="Phobius"/>
    </source>
</evidence>
<dbReference type="AlphaFoldDB" id="X1GSB2"/>
<evidence type="ECO:0000256" key="4">
    <source>
        <dbReference type="ARBA" id="ARBA00022989"/>
    </source>
</evidence>
<dbReference type="PANTHER" id="PTHR43568:SF1">
    <property type="entry name" value="P PROTEIN"/>
    <property type="match status" value="1"/>
</dbReference>
<feature type="transmembrane region" description="Helical" evidence="6">
    <location>
        <begin position="246"/>
        <end position="267"/>
    </location>
</feature>
<comment type="subcellular location">
    <subcellularLocation>
        <location evidence="1">Membrane</location>
        <topology evidence="1">Multi-pass membrane protein</topology>
    </subcellularLocation>
</comment>
<keyword evidence="4 6" id="KW-1133">Transmembrane helix</keyword>
<feature type="transmembrane region" description="Helical" evidence="6">
    <location>
        <begin position="70"/>
        <end position="89"/>
    </location>
</feature>
<feature type="transmembrane region" description="Helical" evidence="6">
    <location>
        <begin position="167"/>
        <end position="185"/>
    </location>
</feature>
<keyword evidence="3 6" id="KW-0812">Transmembrane</keyword>
<evidence type="ECO:0000256" key="2">
    <source>
        <dbReference type="ARBA" id="ARBA00022448"/>
    </source>
</evidence>
<feature type="non-terminal residue" evidence="8">
    <location>
        <position position="297"/>
    </location>
</feature>
<feature type="non-terminal residue" evidence="8">
    <location>
        <position position="1"/>
    </location>
</feature>
<name>X1GSB2_9ZZZZ</name>
<dbReference type="EMBL" id="BARU01017426">
    <property type="protein sequence ID" value="GAH60047.1"/>
    <property type="molecule type" value="Genomic_DNA"/>
</dbReference>
<dbReference type="GO" id="GO:0055085">
    <property type="term" value="P:transmembrane transport"/>
    <property type="evidence" value="ECO:0007669"/>
    <property type="project" value="InterPro"/>
</dbReference>
<dbReference type="InterPro" id="IPR004680">
    <property type="entry name" value="Cit_transptr-like_dom"/>
</dbReference>
<evidence type="ECO:0000313" key="8">
    <source>
        <dbReference type="EMBL" id="GAH60047.1"/>
    </source>
</evidence>
<keyword evidence="5 6" id="KW-0472">Membrane</keyword>
<feature type="transmembrane region" description="Helical" evidence="6">
    <location>
        <begin position="18"/>
        <end position="41"/>
    </location>
</feature>
<evidence type="ECO:0000259" key="7">
    <source>
        <dbReference type="Pfam" id="PF03600"/>
    </source>
</evidence>
<evidence type="ECO:0000256" key="5">
    <source>
        <dbReference type="ARBA" id="ARBA00023136"/>
    </source>
</evidence>
<dbReference type="GO" id="GO:0016020">
    <property type="term" value="C:membrane"/>
    <property type="evidence" value="ECO:0007669"/>
    <property type="project" value="UniProtKB-SubCell"/>
</dbReference>
<reference evidence="8" key="1">
    <citation type="journal article" date="2014" name="Front. Microbiol.">
        <title>High frequency of phylogenetically diverse reductive dehalogenase-homologous genes in deep subseafloor sedimentary metagenomes.</title>
        <authorList>
            <person name="Kawai M."/>
            <person name="Futagami T."/>
            <person name="Toyoda A."/>
            <person name="Takaki Y."/>
            <person name="Nishi S."/>
            <person name="Hori S."/>
            <person name="Arai W."/>
            <person name="Tsubouchi T."/>
            <person name="Morono Y."/>
            <person name="Uchiyama I."/>
            <person name="Ito T."/>
            <person name="Fujiyama A."/>
            <person name="Inagaki F."/>
            <person name="Takami H."/>
        </authorList>
    </citation>
    <scope>NUCLEOTIDE SEQUENCE</scope>
    <source>
        <strain evidence="8">Expedition CK06-06</strain>
    </source>
</reference>
<gene>
    <name evidence="8" type="ORF">S03H2_28913</name>
</gene>
<comment type="caution">
    <text evidence="8">The sequence shown here is derived from an EMBL/GenBank/DDBJ whole genome shotgun (WGS) entry which is preliminary data.</text>
</comment>
<dbReference type="PANTHER" id="PTHR43568">
    <property type="entry name" value="P PROTEIN"/>
    <property type="match status" value="1"/>
</dbReference>
<evidence type="ECO:0000256" key="1">
    <source>
        <dbReference type="ARBA" id="ARBA00004141"/>
    </source>
</evidence>
<keyword evidence="2" id="KW-0813">Transport</keyword>
<feature type="domain" description="Citrate transporter-like" evidence="7">
    <location>
        <begin position="2"/>
        <end position="201"/>
    </location>
</feature>
<feature type="transmembrane region" description="Helical" evidence="6">
    <location>
        <begin position="132"/>
        <end position="155"/>
    </location>
</feature>
<feature type="transmembrane region" description="Helical" evidence="6">
    <location>
        <begin position="273"/>
        <end position="293"/>
    </location>
</feature>
<dbReference type="InterPro" id="IPR051475">
    <property type="entry name" value="Diverse_Ion_Transporter"/>
</dbReference>